<name>A0AAD6NMR3_DREDA</name>
<protein>
    <submittedName>
        <fullName evidence="1">Spherulin-4</fullName>
    </submittedName>
</protein>
<proteinExistence type="predicted"/>
<organism evidence="1 2">
    <name type="scientific">Drechslerella dactyloides</name>
    <name type="common">Nematode-trapping fungus</name>
    <name type="synonym">Arthrobotrys dactyloides</name>
    <dbReference type="NCBI Taxonomy" id="74499"/>
    <lineage>
        <taxon>Eukaryota</taxon>
        <taxon>Fungi</taxon>
        <taxon>Dikarya</taxon>
        <taxon>Ascomycota</taxon>
        <taxon>Pezizomycotina</taxon>
        <taxon>Orbiliomycetes</taxon>
        <taxon>Orbiliales</taxon>
        <taxon>Orbiliaceae</taxon>
        <taxon>Drechslerella</taxon>
    </lineage>
</organism>
<evidence type="ECO:0000313" key="2">
    <source>
        <dbReference type="Proteomes" id="UP001221413"/>
    </source>
</evidence>
<dbReference type="InterPro" id="IPR021986">
    <property type="entry name" value="Spherulin4"/>
</dbReference>
<gene>
    <name evidence="1" type="ORF">Dda_3334</name>
</gene>
<reference evidence="1" key="1">
    <citation type="submission" date="2023-01" db="EMBL/GenBank/DDBJ databases">
        <title>The chitinases involved in constricting ring structure development in the nematode-trapping fungus Drechslerella dactyloides.</title>
        <authorList>
            <person name="Wang R."/>
            <person name="Zhang L."/>
            <person name="Tang P."/>
            <person name="Li S."/>
            <person name="Liang L."/>
        </authorList>
    </citation>
    <scope>NUCLEOTIDE SEQUENCE</scope>
    <source>
        <strain evidence="1">YMF1.00031</strain>
    </source>
</reference>
<dbReference type="PANTHER" id="PTHR35040:SF9">
    <property type="entry name" value="4-LIKE CELL SURFACE PROTEIN, PUTATIVE (AFU_ORTHOLOGUE AFUA_4G14080)-RELATED"/>
    <property type="match status" value="1"/>
</dbReference>
<sequence>MSLLGCITAPFTCCFRYKPSPPANSTGVSILFPLYIYPDLNCWDRVFTAVSRHPNQHFTFVINPNSGPGTDKYPDAEYTDAIAKLNVYKNVTLIGYVHASYGTRDSAQIIAEIERYAAWSSSLEVDIHVSGIFIDEAPGELGDGKVHLDYMKLLFGGVKRAFESVGLQGYLVTNPGRIVDKAFYKYADNVVSYEAAFRNLMYPDTLFTSTNWKMSPGTPACRQSVLVHSFEGSRRKQSDLVQTLVDQGIGEVYITTCDPSKGEGDYSRYSEYWEDFVAEMESANLALRD</sequence>
<dbReference type="AlphaFoldDB" id="A0AAD6NMR3"/>
<dbReference type="Proteomes" id="UP001221413">
    <property type="component" value="Unassembled WGS sequence"/>
</dbReference>
<evidence type="ECO:0000313" key="1">
    <source>
        <dbReference type="EMBL" id="KAJ6262523.1"/>
    </source>
</evidence>
<comment type="caution">
    <text evidence="1">The sequence shown here is derived from an EMBL/GenBank/DDBJ whole genome shotgun (WGS) entry which is preliminary data.</text>
</comment>
<dbReference type="Pfam" id="PF12138">
    <property type="entry name" value="Spherulin4"/>
    <property type="match status" value="1"/>
</dbReference>
<accession>A0AAD6NMR3</accession>
<dbReference type="EMBL" id="JAQGDS010000003">
    <property type="protein sequence ID" value="KAJ6262523.1"/>
    <property type="molecule type" value="Genomic_DNA"/>
</dbReference>
<dbReference type="PANTHER" id="PTHR35040">
    <property type="match status" value="1"/>
</dbReference>
<keyword evidence="2" id="KW-1185">Reference proteome</keyword>